<dbReference type="Proteomes" id="UP001595814">
    <property type="component" value="Unassembled WGS sequence"/>
</dbReference>
<name>A0ABV8JKR3_9FLAO</name>
<dbReference type="InterPro" id="IPR036388">
    <property type="entry name" value="WH-like_DNA-bd_sf"/>
</dbReference>
<evidence type="ECO:0000313" key="3">
    <source>
        <dbReference type="Proteomes" id="UP001595814"/>
    </source>
</evidence>
<evidence type="ECO:0000313" key="2">
    <source>
        <dbReference type="EMBL" id="MFC4095398.1"/>
    </source>
</evidence>
<dbReference type="Gene3D" id="3.30.950.30">
    <property type="entry name" value="Schlafen, AAA domain"/>
    <property type="match status" value="1"/>
</dbReference>
<gene>
    <name evidence="2" type="ORF">ACFOUT_05905</name>
</gene>
<feature type="domain" description="Schlafen AlbA-2" evidence="1">
    <location>
        <begin position="14"/>
        <end position="124"/>
    </location>
</feature>
<evidence type="ECO:0000259" key="1">
    <source>
        <dbReference type="Pfam" id="PF04326"/>
    </source>
</evidence>
<dbReference type="Pfam" id="PF04326">
    <property type="entry name" value="SLFN_AlbA_2"/>
    <property type="match status" value="1"/>
</dbReference>
<comment type="caution">
    <text evidence="2">The sequence shown here is derived from an EMBL/GenBank/DDBJ whole genome shotgun (WGS) entry which is preliminary data.</text>
</comment>
<accession>A0ABV8JKR3</accession>
<dbReference type="EMBL" id="JBHSAW010000004">
    <property type="protein sequence ID" value="MFC4095398.1"/>
    <property type="molecule type" value="Genomic_DNA"/>
</dbReference>
<proteinExistence type="predicted"/>
<dbReference type="PANTHER" id="PTHR30595">
    <property type="entry name" value="GLPR-RELATED TRANSCRIPTIONAL REPRESSOR"/>
    <property type="match status" value="1"/>
</dbReference>
<keyword evidence="3" id="KW-1185">Reference proteome</keyword>
<dbReference type="InterPro" id="IPR038475">
    <property type="entry name" value="RecG_C_sf"/>
</dbReference>
<dbReference type="RefSeq" id="WP_192460914.1">
    <property type="nucleotide sequence ID" value="NZ_JACYFJ010000001.1"/>
</dbReference>
<protein>
    <submittedName>
        <fullName evidence="2">RNA-binding domain-containing protein</fullName>
    </submittedName>
</protein>
<dbReference type="PANTHER" id="PTHR30595:SF6">
    <property type="entry name" value="SCHLAFEN ALBA-2 DOMAIN-CONTAINING PROTEIN"/>
    <property type="match status" value="1"/>
</dbReference>
<dbReference type="InterPro" id="IPR038461">
    <property type="entry name" value="Schlafen_AlbA_2_dom_sf"/>
</dbReference>
<dbReference type="Gene3D" id="1.10.10.10">
    <property type="entry name" value="Winged helix-like DNA-binding domain superfamily/Winged helix DNA-binding domain"/>
    <property type="match status" value="1"/>
</dbReference>
<organism evidence="2 3">
    <name type="scientific">Euzebyella saccharophila</name>
    <dbReference type="NCBI Taxonomy" id="679664"/>
    <lineage>
        <taxon>Bacteria</taxon>
        <taxon>Pseudomonadati</taxon>
        <taxon>Bacteroidota</taxon>
        <taxon>Flavobacteriia</taxon>
        <taxon>Flavobacteriales</taxon>
        <taxon>Flavobacteriaceae</taxon>
        <taxon>Euzebyella</taxon>
    </lineage>
</organism>
<reference evidence="3" key="1">
    <citation type="journal article" date="2019" name="Int. J. Syst. Evol. Microbiol.">
        <title>The Global Catalogue of Microorganisms (GCM) 10K type strain sequencing project: providing services to taxonomists for standard genome sequencing and annotation.</title>
        <authorList>
            <consortium name="The Broad Institute Genomics Platform"/>
            <consortium name="The Broad Institute Genome Sequencing Center for Infectious Disease"/>
            <person name="Wu L."/>
            <person name="Ma J."/>
        </authorList>
    </citation>
    <scope>NUCLEOTIDE SEQUENCE [LARGE SCALE GENOMIC DNA]</scope>
    <source>
        <strain evidence="3">CECT 7477</strain>
    </source>
</reference>
<dbReference type="Gene3D" id="3.30.565.60">
    <property type="match status" value="1"/>
</dbReference>
<sequence length="496" mass="55810">MLLERLKHIIEQGEGTRTEFKESRSKLPKNLFESICAMLNRDGGDILLGVNDSGVVTGVDKKNVEELKSNLITLSNNANKLDPPFILFPQEYEIGDETVIHIQVPASSQMHKSAGHIFDRSSDGDFKVGEPQLIADIYNRKRNHYSEGTIYPFVKLSDFNSKLFTRARKLIRGNSQNHPWLLLSDEQLLQKAGLWKKDYATGKEGYTLAAILLFGKDETIQQILPHYKIDALVRKDNVERYDDRLYCTTNLIDAYDELMGFVEKHLSDPFFLEGTQRRSLRGIIFREIIVNMIVHREYTNAQPATFIIYRDRVETENANNQHGEGVISPIDFSPFPKNPSIAKFFMQLGRFDELGSGILNVNKYIKAYSGKDNPQFIEGATFKTIIPVPIRGAGDLKTSGANEGVIEGTIEGTIEGAIEGLTGGVKNRLITLVAKTYSNPGIKSTELQEVLNVSERTITSDINRLGDFIEYRGSKKTGGYFLKDTIKQILDSTNTE</sequence>
<dbReference type="InterPro" id="IPR007421">
    <property type="entry name" value="Schlafen_AlbA_2_dom"/>
</dbReference>